<gene>
    <name evidence="2" type="ORF">TX23_15795</name>
</gene>
<organism evidence="2 3">
    <name type="scientific">Pseudomonas paralactis</name>
    <dbReference type="NCBI Taxonomy" id="1615673"/>
    <lineage>
        <taxon>Bacteria</taxon>
        <taxon>Pseudomonadati</taxon>
        <taxon>Pseudomonadota</taxon>
        <taxon>Gammaproteobacteria</taxon>
        <taxon>Pseudomonadales</taxon>
        <taxon>Pseudomonadaceae</taxon>
        <taxon>Pseudomonas</taxon>
    </lineage>
</organism>
<name>A0A0R3AI96_9PSED</name>
<proteinExistence type="predicted"/>
<dbReference type="EMBL" id="JYLN01000005">
    <property type="protein sequence ID" value="KRP71725.1"/>
    <property type="molecule type" value="Genomic_DNA"/>
</dbReference>
<protein>
    <submittedName>
        <fullName evidence="2">Uncharacterized protein</fullName>
    </submittedName>
</protein>
<accession>A0A0R3AI96</accession>
<reference evidence="2 3" key="1">
    <citation type="submission" date="2015-02" db="EMBL/GenBank/DDBJ databases">
        <title>Two Pseudomonas sp. nov., isolated from raw milk.</title>
        <authorList>
            <person name="Wenning M."/>
            <person name="von Neubeck M."/>
            <person name="Huptas C."/>
            <person name="Scherer S."/>
        </authorList>
    </citation>
    <scope>NUCLEOTIDE SEQUENCE [LARGE SCALE GENOMIC DNA]</scope>
    <source>
        <strain evidence="2 3">DSM 29164</strain>
    </source>
</reference>
<evidence type="ECO:0000313" key="2">
    <source>
        <dbReference type="EMBL" id="KRP71725.1"/>
    </source>
</evidence>
<keyword evidence="1" id="KW-0175">Coiled coil</keyword>
<evidence type="ECO:0000256" key="1">
    <source>
        <dbReference type="SAM" id="Coils"/>
    </source>
</evidence>
<feature type="coiled-coil region" evidence="1">
    <location>
        <begin position="589"/>
        <end position="616"/>
    </location>
</feature>
<sequence length="1083" mass="118958">MLADSHQDDWSFQRLPPESSFAQWRGRFDKALSSPAMQAWISAQNFQAPRLHIVGTTLTVKEYSGKITTFTPSDGSGWWPIGRQVIASAAMLDPHGKDLSMPGSRVIPAEIAAFYGVRWPINKADEEALKANGFPEDDPLRSPEMRALAEREFMDVENESALIKTLLNELKDKPDDEDIDLRAISQKIAPGSSLGIANRSGLRILKRLMRDPLMAPILSEKGIDVNAKFRLENGLFMVCANGASGPWHEVTESVLAHPTLAQLLNTAIEQSQTTGQIIRQQSVGDMWQLLRFATWKELPAINTAGELRNILNWKLNPLPPEPAMGGYARNFLEDKQSPDSLSEEQRIRVRRSAPGASIPPQLTLLDCSPKPWAGQSQEYIRDNADELISQALTQGAGQRRCEPILAVLQDDSSLIKSVSPEYRQQLITSRDLLCIDPELGSKRNYIAGYNLYSVSNTGKTLSNVRAELTQHLATTTKLPTIEAELITHMMLATSAPEFLAKGAGDIRVGTSAHVNLRIQTALVEMVSPGSSRDMSVDQICQRSFMTVSSSDHDEVVAVASAGPIYDWAVGIGVVEADDNYSDTGVQRALSAYSQRMEEYSGAVAEYEKEKSNFNTRSELGNKELEAKCPGETDFLYKKIMSSGSSKYTAGLLGLLLKTDTETLLTGGYSISELYLSGVLTAQNVDKTDWELLDSKDKARFKALVQNIKQLTPIESVFDIPFSRATTALEALNVTAMKTQLSELPVEDRRRLEFGEVFICGASSEQDDDITAEEAQKKIGQIIFAKDEFGAKCYEFFPLENRYVERHELLARFQRMAENNNEAIRFLITLPKKDAPSLPVDISIKGYFAKRERPSDVDEFVPDTYSSIRTNAIIKVLQDEKLLINREDLLKNAKGLTANERFKMIADGVETFVINTLVPFKGSIEDIASGDRKRLVMGLIGLGLELVGALFVVGGAIRSLGKGATLLTKAMHFAKMTMSMFNLPGAVYGTGKSVFKLSAMGVKTLAGLPSKALGKGIVTLKNLAHGGCRNTQNIIKLGSNNGASKEVVNLMKNTGLVNTAIGIDAYDREPLPQESSGSVPELVV</sequence>
<evidence type="ECO:0000313" key="3">
    <source>
        <dbReference type="Proteomes" id="UP000050852"/>
    </source>
</evidence>
<dbReference type="AlphaFoldDB" id="A0A0R3AI96"/>
<dbReference type="PATRIC" id="fig|1615673.3.peg.4242"/>
<dbReference type="Proteomes" id="UP000050852">
    <property type="component" value="Unassembled WGS sequence"/>
</dbReference>
<comment type="caution">
    <text evidence="2">The sequence shown here is derived from an EMBL/GenBank/DDBJ whole genome shotgun (WGS) entry which is preliminary data.</text>
</comment>